<feature type="compositionally biased region" description="Acidic residues" evidence="1">
    <location>
        <begin position="1"/>
        <end position="18"/>
    </location>
</feature>
<name>A0A921KK13_9FIRM</name>
<reference evidence="3" key="2">
    <citation type="submission" date="2021-09" db="EMBL/GenBank/DDBJ databases">
        <authorList>
            <person name="Gilroy R."/>
        </authorList>
    </citation>
    <scope>NUCLEOTIDE SEQUENCE</scope>
    <source>
        <strain evidence="3">CHK193-16274</strain>
    </source>
</reference>
<keyword evidence="2" id="KW-0812">Transmembrane</keyword>
<protein>
    <submittedName>
        <fullName evidence="3">Uncharacterized protein</fullName>
    </submittedName>
</protein>
<organism evidence="3 4">
    <name type="scientific">Thomasclavelia spiroformis</name>
    <dbReference type="NCBI Taxonomy" id="29348"/>
    <lineage>
        <taxon>Bacteria</taxon>
        <taxon>Bacillati</taxon>
        <taxon>Bacillota</taxon>
        <taxon>Erysipelotrichia</taxon>
        <taxon>Erysipelotrichales</taxon>
        <taxon>Coprobacillaceae</taxon>
        <taxon>Thomasclavelia</taxon>
    </lineage>
</organism>
<proteinExistence type="predicted"/>
<feature type="non-terminal residue" evidence="3">
    <location>
        <position position="374"/>
    </location>
</feature>
<dbReference type="EMBL" id="DYWV01000340">
    <property type="protein sequence ID" value="HJF41216.1"/>
    <property type="molecule type" value="Genomic_DNA"/>
</dbReference>
<evidence type="ECO:0000256" key="1">
    <source>
        <dbReference type="SAM" id="MobiDB-lite"/>
    </source>
</evidence>
<dbReference type="AlphaFoldDB" id="A0A921KK13"/>
<keyword evidence="2" id="KW-0472">Membrane</keyword>
<sequence>MDDFNEEELNEEELENQDSIEQIPEPPEDTPENIKGNMVADTKDKVFTAIGSKKFIAFLLKNPYVLVIGGVIIALIVIVIIVAAILGADGVNYEYIEPTCTQVTVVYEPYGEDEEQTVEMDMEEYVRKAVYAYTKDLTTEGIFLYHLYSSLSITLRTEALNSNCRVTYHDKELEEPSNSNEDFERALERTSGLVMVDENDNLINATVSDFCWSSQDENNYQLYQNLAVPLEFSDLYFHNEIYTFCPCNDEQGDPTDEENEYSMCWSSNDNNAEWLHQDETGGYSVYGAYYLAIGQSYLNDTILSYFFGDDIYLKTINKTETNNQTNNGNSTTNCSNFSITDTTLTAVEFINKVANYNYKSSDANKQQSWNLFVE</sequence>
<accession>A0A921KK13</accession>
<dbReference type="Proteomes" id="UP000749320">
    <property type="component" value="Unassembled WGS sequence"/>
</dbReference>
<feature type="region of interest" description="Disordered" evidence="1">
    <location>
        <begin position="1"/>
        <end position="33"/>
    </location>
</feature>
<evidence type="ECO:0000313" key="3">
    <source>
        <dbReference type="EMBL" id="HJF41216.1"/>
    </source>
</evidence>
<comment type="caution">
    <text evidence="3">The sequence shown here is derived from an EMBL/GenBank/DDBJ whole genome shotgun (WGS) entry which is preliminary data.</text>
</comment>
<feature type="transmembrane region" description="Helical" evidence="2">
    <location>
        <begin position="64"/>
        <end position="88"/>
    </location>
</feature>
<keyword evidence="2" id="KW-1133">Transmembrane helix</keyword>
<gene>
    <name evidence="3" type="ORF">K8V91_09850</name>
</gene>
<reference evidence="3" key="1">
    <citation type="journal article" date="2021" name="PeerJ">
        <title>Extensive microbial diversity within the chicken gut microbiome revealed by metagenomics and culture.</title>
        <authorList>
            <person name="Gilroy R."/>
            <person name="Ravi A."/>
            <person name="Getino M."/>
            <person name="Pursley I."/>
            <person name="Horton D.L."/>
            <person name="Alikhan N.F."/>
            <person name="Baker D."/>
            <person name="Gharbi K."/>
            <person name="Hall N."/>
            <person name="Watson M."/>
            <person name="Adriaenssens E.M."/>
            <person name="Foster-Nyarko E."/>
            <person name="Jarju S."/>
            <person name="Secka A."/>
            <person name="Antonio M."/>
            <person name="Oren A."/>
            <person name="Chaudhuri R.R."/>
            <person name="La Ragione R."/>
            <person name="Hildebrand F."/>
            <person name="Pallen M.J."/>
        </authorList>
    </citation>
    <scope>NUCLEOTIDE SEQUENCE</scope>
    <source>
        <strain evidence="3">CHK193-16274</strain>
    </source>
</reference>
<evidence type="ECO:0000313" key="4">
    <source>
        <dbReference type="Proteomes" id="UP000749320"/>
    </source>
</evidence>
<evidence type="ECO:0000256" key="2">
    <source>
        <dbReference type="SAM" id="Phobius"/>
    </source>
</evidence>